<dbReference type="CDD" id="cd06561">
    <property type="entry name" value="AlkD_like"/>
    <property type="match status" value="1"/>
</dbReference>
<dbReference type="EMBL" id="CP041405">
    <property type="protein sequence ID" value="QDM42296.1"/>
    <property type="molecule type" value="Genomic_DNA"/>
</dbReference>
<dbReference type="InterPro" id="IPR016024">
    <property type="entry name" value="ARM-type_fold"/>
</dbReference>
<name>A0AAP9DQK9_PANTH</name>
<keyword evidence="4" id="KW-1185">Reference proteome</keyword>
<evidence type="ECO:0000313" key="3">
    <source>
        <dbReference type="Proteomes" id="UP000315377"/>
    </source>
</evidence>
<gene>
    <name evidence="2" type="ORF">FLT43_01310</name>
    <name evidence="1" type="ORF">M5W83_05925</name>
</gene>
<proteinExistence type="predicted"/>
<dbReference type="GeneID" id="76994630"/>
<dbReference type="AlphaFoldDB" id="A0AAP9DQK9"/>
<dbReference type="SUPFAM" id="SSF48371">
    <property type="entry name" value="ARM repeat"/>
    <property type="match status" value="1"/>
</dbReference>
<dbReference type="PANTHER" id="PTHR34070:SF1">
    <property type="entry name" value="DNA ALKYLATION REPAIR PROTEIN"/>
    <property type="match status" value="1"/>
</dbReference>
<evidence type="ECO:0000313" key="4">
    <source>
        <dbReference type="Proteomes" id="UP001209276"/>
    </source>
</evidence>
<accession>A0AAP9DQK9</accession>
<dbReference type="Pfam" id="PF08713">
    <property type="entry name" value="DNA_alkylation"/>
    <property type="match status" value="1"/>
</dbReference>
<dbReference type="InterPro" id="IPR014825">
    <property type="entry name" value="DNA_alkylation"/>
</dbReference>
<dbReference type="Proteomes" id="UP001209276">
    <property type="component" value="Unassembled WGS sequence"/>
</dbReference>
<dbReference type="Gene3D" id="1.25.10.90">
    <property type="match status" value="1"/>
</dbReference>
<evidence type="ECO:0000313" key="1">
    <source>
        <dbReference type="EMBL" id="MCY9606696.1"/>
    </source>
</evidence>
<dbReference type="PANTHER" id="PTHR34070">
    <property type="entry name" value="ARMADILLO-TYPE FOLD"/>
    <property type="match status" value="1"/>
</dbReference>
<reference evidence="2 3" key="1">
    <citation type="submission" date="2019-07" db="EMBL/GenBank/DDBJ databases">
        <title>Paenibacillus thiaminolyticus NRRL B-4156.</title>
        <authorList>
            <person name="Hehnly C."/>
            <person name="Zhang L."/>
        </authorList>
    </citation>
    <scope>NUCLEOTIDE SEQUENCE [LARGE SCALE GENOMIC DNA]</scope>
    <source>
        <strain evidence="2 3">NRRL B-4156</strain>
    </source>
</reference>
<dbReference type="RefSeq" id="WP_087443694.1">
    <property type="nucleotide sequence ID" value="NZ_CABMNB010000036.1"/>
</dbReference>
<protein>
    <submittedName>
        <fullName evidence="2">DNA alkylation repair protein</fullName>
    </submittedName>
</protein>
<dbReference type="Proteomes" id="UP000315377">
    <property type="component" value="Chromosome"/>
</dbReference>
<organism evidence="2 3">
    <name type="scientific">Paenibacillus thiaminolyticus</name>
    <name type="common">Bacillus thiaminolyticus</name>
    <dbReference type="NCBI Taxonomy" id="49283"/>
    <lineage>
        <taxon>Bacteria</taxon>
        <taxon>Bacillati</taxon>
        <taxon>Bacillota</taxon>
        <taxon>Bacilli</taxon>
        <taxon>Bacillales</taxon>
        <taxon>Paenibacillaceae</taxon>
        <taxon>Paenibacillus</taxon>
    </lineage>
</organism>
<reference evidence="1 4" key="2">
    <citation type="submission" date="2022-05" db="EMBL/GenBank/DDBJ databases">
        <title>Genome Sequencing of Bee-Associated Microbes.</title>
        <authorList>
            <person name="Dunlap C."/>
        </authorList>
    </citation>
    <scope>NUCLEOTIDE SEQUENCE [LARGE SCALE GENOMIC DNA]</scope>
    <source>
        <strain evidence="1 4">NRRL B-14613</strain>
    </source>
</reference>
<sequence>MDTTIRAQIMALADEKYRQFSASLIPNINNVVGVRLPELRKLARNIAKGDWRAYLAQADSDYFEEVMLQGMVIGCAKADVEEILHHIAAFVPKIDNWSVCDSFCSGLKITSLHKERVWEFIQPYLESDREYNIRFGVVMLLNYYIDELHIHRVLERLDRITHEGYYVKMAVAWAVSICFVKLPDITMDYVRSNSLDDFTYNKALQKITESYRVAPETKALIRSMKRK</sequence>
<evidence type="ECO:0000313" key="2">
    <source>
        <dbReference type="EMBL" id="QDM42296.1"/>
    </source>
</evidence>
<dbReference type="EMBL" id="JAMDMM010000014">
    <property type="protein sequence ID" value="MCY9606696.1"/>
    <property type="molecule type" value="Genomic_DNA"/>
</dbReference>